<evidence type="ECO:0000256" key="2">
    <source>
        <dbReference type="ARBA" id="ARBA00004123"/>
    </source>
</evidence>
<dbReference type="Gene3D" id="2.60.120.620">
    <property type="entry name" value="q2cbj1_9rhob like domain"/>
    <property type="match status" value="1"/>
</dbReference>
<evidence type="ECO:0000256" key="14">
    <source>
        <dbReference type="SAM" id="MobiDB-lite"/>
    </source>
</evidence>
<protein>
    <recommendedName>
        <fullName evidence="11">hypoxia-inducible factor-proline dioxygenase</fullName>
        <ecNumber evidence="11">1.14.11.29</ecNumber>
    </recommendedName>
</protein>
<evidence type="ECO:0000256" key="6">
    <source>
        <dbReference type="ARBA" id="ARBA00022896"/>
    </source>
</evidence>
<dbReference type="InterPro" id="IPR051559">
    <property type="entry name" value="HIF_prolyl_hydroxylases"/>
</dbReference>
<feature type="compositionally biased region" description="Polar residues" evidence="14">
    <location>
        <begin position="163"/>
        <end position="179"/>
    </location>
</feature>
<dbReference type="PANTHER" id="PTHR12907:SF26">
    <property type="entry name" value="HIF PROLYL HYDROXYLASE, ISOFORM C"/>
    <property type="match status" value="1"/>
</dbReference>
<evidence type="ECO:0000256" key="12">
    <source>
        <dbReference type="ARBA" id="ARBA00049134"/>
    </source>
</evidence>
<name>A0ABD2WZQ3_9HYME</name>
<keyword evidence="4 13" id="KW-0863">Zinc-finger</keyword>
<evidence type="ECO:0000259" key="16">
    <source>
        <dbReference type="PROSITE" id="PS51471"/>
    </source>
</evidence>
<keyword evidence="9" id="KW-0408">Iron</keyword>
<dbReference type="PROSITE" id="PS01360">
    <property type="entry name" value="ZF_MYND_1"/>
    <property type="match status" value="1"/>
</dbReference>
<dbReference type="EC" id="1.14.11.29" evidence="11"/>
<feature type="compositionally biased region" description="Basic and acidic residues" evidence="14">
    <location>
        <begin position="92"/>
        <end position="134"/>
    </location>
</feature>
<keyword evidence="7" id="KW-0223">Dioxygenase</keyword>
<evidence type="ECO:0000259" key="15">
    <source>
        <dbReference type="PROSITE" id="PS50865"/>
    </source>
</evidence>
<evidence type="ECO:0000256" key="8">
    <source>
        <dbReference type="ARBA" id="ARBA00023002"/>
    </source>
</evidence>
<dbReference type="PANTHER" id="PTHR12907">
    <property type="entry name" value="EGL NINE HOMOLOG-RELATED"/>
    <property type="match status" value="1"/>
</dbReference>
<feature type="compositionally biased region" description="Basic and acidic residues" evidence="14">
    <location>
        <begin position="73"/>
        <end position="82"/>
    </location>
</feature>
<dbReference type="SMART" id="SM00702">
    <property type="entry name" value="P4Hc"/>
    <property type="match status" value="1"/>
</dbReference>
<evidence type="ECO:0000256" key="1">
    <source>
        <dbReference type="ARBA" id="ARBA00001961"/>
    </source>
</evidence>
<organism evidence="17 18">
    <name type="scientific">Trichogramma kaykai</name>
    <dbReference type="NCBI Taxonomy" id="54128"/>
    <lineage>
        <taxon>Eukaryota</taxon>
        <taxon>Metazoa</taxon>
        <taxon>Ecdysozoa</taxon>
        <taxon>Arthropoda</taxon>
        <taxon>Hexapoda</taxon>
        <taxon>Insecta</taxon>
        <taxon>Pterygota</taxon>
        <taxon>Neoptera</taxon>
        <taxon>Endopterygota</taxon>
        <taxon>Hymenoptera</taxon>
        <taxon>Apocrita</taxon>
        <taxon>Proctotrupomorpha</taxon>
        <taxon>Chalcidoidea</taxon>
        <taxon>Trichogrammatidae</taxon>
        <taxon>Trichogramma</taxon>
    </lineage>
</organism>
<evidence type="ECO:0000256" key="7">
    <source>
        <dbReference type="ARBA" id="ARBA00022964"/>
    </source>
</evidence>
<evidence type="ECO:0000256" key="4">
    <source>
        <dbReference type="ARBA" id="ARBA00022771"/>
    </source>
</evidence>
<evidence type="ECO:0000256" key="3">
    <source>
        <dbReference type="ARBA" id="ARBA00022723"/>
    </source>
</evidence>
<keyword evidence="8" id="KW-0560">Oxidoreductase</keyword>
<dbReference type="GO" id="GO:0008270">
    <property type="term" value="F:zinc ion binding"/>
    <property type="evidence" value="ECO:0007669"/>
    <property type="project" value="UniProtKB-KW"/>
</dbReference>
<dbReference type="GO" id="GO:0160082">
    <property type="term" value="F:hypoxia-inducible factor-proline dioxygenase activity"/>
    <property type="evidence" value="ECO:0007669"/>
    <property type="project" value="UniProtKB-EC"/>
</dbReference>
<keyword evidence="5" id="KW-0862">Zinc</keyword>
<dbReference type="Gene3D" id="6.10.140.2220">
    <property type="match status" value="1"/>
</dbReference>
<feature type="domain" description="Fe2OG dioxygenase" evidence="16">
    <location>
        <begin position="357"/>
        <end position="458"/>
    </location>
</feature>
<keyword evidence="6" id="KW-0847">Vitamin C</keyword>
<dbReference type="SUPFAM" id="SSF144232">
    <property type="entry name" value="HIT/MYND zinc finger-like"/>
    <property type="match status" value="1"/>
</dbReference>
<evidence type="ECO:0000313" key="17">
    <source>
        <dbReference type="EMBL" id="KAL3398543.1"/>
    </source>
</evidence>
<dbReference type="FunFam" id="2.60.120.620:FF:000005">
    <property type="entry name" value="Egl nine homolog 1"/>
    <property type="match status" value="1"/>
</dbReference>
<feature type="compositionally biased region" description="Polar residues" evidence="14">
    <location>
        <begin position="189"/>
        <end position="201"/>
    </location>
</feature>
<evidence type="ECO:0000256" key="13">
    <source>
        <dbReference type="PROSITE-ProRule" id="PRU00134"/>
    </source>
</evidence>
<gene>
    <name evidence="17" type="ORF">TKK_007688</name>
</gene>
<dbReference type="Proteomes" id="UP001627154">
    <property type="component" value="Unassembled WGS sequence"/>
</dbReference>
<dbReference type="InterPro" id="IPR005123">
    <property type="entry name" value="Oxoglu/Fe-dep_dioxygenase_dom"/>
</dbReference>
<sequence length="489" mass="55484">MSRNQVGKEAAAAGQSTLSILRDRSVVNSCKVCGKTNDLLRCVRCRGVLYCSKEHQREDWKSHRIFCNQEPSHKREFADQERSSATSSPDKVGIKKEKKEVKDNKKEPSSKKKVYSEKSGEKVHGKKEVNKKVDTNSGVNDENEVSKNLVQRHTHARKETAKRQPSLTSEGSSENTILESKSEGLHPLHNSNSQNVQSTSKLPIKPSNQSPNIPPNIQNMPELPTSSRYQPHSNAAQAVERNIFDKIQNICASVVRDLTTFGLCVVDDFLGHEIGSLILEEVLRLQKTGTFSDGQLVSAKTHGKDVKTIRGDQITWLDGKERTCRNISMLISIVDAVITRASKLPRNGKLGNHRISGRTKAMVACYPGNGSHYVKHVDNPNQDGRLITAIYYLNKNWNRETDGGVLRIFPEGEFWRDNVADIEPLFDRILFFWSDRRNPHEVQPAFTTRYAITLWYFDDEERTAAIAKYRSESEFFLQIQKCLHRVHEM</sequence>
<dbReference type="Pfam" id="PF01753">
    <property type="entry name" value="zf-MYND"/>
    <property type="match status" value="1"/>
</dbReference>
<dbReference type="Pfam" id="PF13640">
    <property type="entry name" value="2OG-FeII_Oxy_3"/>
    <property type="match status" value="1"/>
</dbReference>
<feature type="domain" description="MYND-type" evidence="15">
    <location>
        <begin position="30"/>
        <end position="67"/>
    </location>
</feature>
<proteinExistence type="predicted"/>
<comment type="caution">
    <text evidence="17">The sequence shown here is derived from an EMBL/GenBank/DDBJ whole genome shotgun (WGS) entry which is preliminary data.</text>
</comment>
<evidence type="ECO:0000256" key="11">
    <source>
        <dbReference type="ARBA" id="ARBA00039004"/>
    </source>
</evidence>
<evidence type="ECO:0000256" key="5">
    <source>
        <dbReference type="ARBA" id="ARBA00022833"/>
    </source>
</evidence>
<comment type="catalytic activity">
    <reaction evidence="12">
        <text>L-prolyl-[hypoxia-inducible factor alpha subunit] + 2-oxoglutarate + O2 = trans-4-hydroxy-L-prolyl-[hypoxia-inducible factor alpha subunit] + succinate + CO2</text>
        <dbReference type="Rhea" id="RHEA:48400"/>
        <dbReference type="Rhea" id="RHEA-COMP:12093"/>
        <dbReference type="Rhea" id="RHEA-COMP:12094"/>
        <dbReference type="ChEBI" id="CHEBI:15379"/>
        <dbReference type="ChEBI" id="CHEBI:16526"/>
        <dbReference type="ChEBI" id="CHEBI:16810"/>
        <dbReference type="ChEBI" id="CHEBI:30031"/>
        <dbReference type="ChEBI" id="CHEBI:50342"/>
        <dbReference type="ChEBI" id="CHEBI:61965"/>
        <dbReference type="EC" id="1.14.11.29"/>
    </reaction>
</comment>
<keyword evidence="18" id="KW-1185">Reference proteome</keyword>
<feature type="compositionally biased region" description="Polar residues" evidence="14">
    <location>
        <begin position="135"/>
        <end position="149"/>
    </location>
</feature>
<comment type="cofactor">
    <cofactor evidence="1">
        <name>L-ascorbate</name>
        <dbReference type="ChEBI" id="CHEBI:38290"/>
    </cofactor>
</comment>
<keyword evidence="3" id="KW-0479">Metal-binding</keyword>
<dbReference type="InterPro" id="IPR044862">
    <property type="entry name" value="Pro_4_hyd_alph_FE2OG_OXY"/>
</dbReference>
<accession>A0ABD2WZQ3</accession>
<feature type="compositionally biased region" description="Low complexity" evidence="14">
    <location>
        <begin position="206"/>
        <end position="219"/>
    </location>
</feature>
<dbReference type="GO" id="GO:0031418">
    <property type="term" value="F:L-ascorbic acid binding"/>
    <property type="evidence" value="ECO:0007669"/>
    <property type="project" value="UniProtKB-KW"/>
</dbReference>
<dbReference type="EMBL" id="JBJJXI010000059">
    <property type="protein sequence ID" value="KAL3398543.1"/>
    <property type="molecule type" value="Genomic_DNA"/>
</dbReference>
<comment type="subcellular location">
    <subcellularLocation>
        <location evidence="2">Nucleus</location>
    </subcellularLocation>
</comment>
<evidence type="ECO:0000313" key="18">
    <source>
        <dbReference type="Proteomes" id="UP001627154"/>
    </source>
</evidence>
<keyword evidence="10" id="KW-0539">Nucleus</keyword>
<dbReference type="InterPro" id="IPR002893">
    <property type="entry name" value="Znf_MYND"/>
</dbReference>
<dbReference type="PROSITE" id="PS50865">
    <property type="entry name" value="ZF_MYND_2"/>
    <property type="match status" value="1"/>
</dbReference>
<evidence type="ECO:0000256" key="9">
    <source>
        <dbReference type="ARBA" id="ARBA00023004"/>
    </source>
</evidence>
<evidence type="ECO:0000256" key="10">
    <source>
        <dbReference type="ARBA" id="ARBA00023242"/>
    </source>
</evidence>
<feature type="region of interest" description="Disordered" evidence="14">
    <location>
        <begin position="73"/>
        <end position="234"/>
    </location>
</feature>
<feature type="compositionally biased region" description="Polar residues" evidence="14">
    <location>
        <begin position="224"/>
        <end position="234"/>
    </location>
</feature>
<dbReference type="PROSITE" id="PS51471">
    <property type="entry name" value="FE2OG_OXY"/>
    <property type="match status" value="1"/>
</dbReference>
<dbReference type="InterPro" id="IPR006620">
    <property type="entry name" value="Pro_4_hyd_alph"/>
</dbReference>
<dbReference type="GO" id="GO:0005634">
    <property type="term" value="C:nucleus"/>
    <property type="evidence" value="ECO:0007669"/>
    <property type="project" value="UniProtKB-SubCell"/>
</dbReference>
<reference evidence="17 18" key="1">
    <citation type="journal article" date="2024" name="bioRxiv">
        <title>A reference genome for Trichogramma kaykai: A tiny desert-dwelling parasitoid wasp with competing sex-ratio distorters.</title>
        <authorList>
            <person name="Culotta J."/>
            <person name="Lindsey A.R."/>
        </authorList>
    </citation>
    <scope>NUCLEOTIDE SEQUENCE [LARGE SCALE GENOMIC DNA]</scope>
    <source>
        <strain evidence="17 18">KSX58</strain>
    </source>
</reference>
<dbReference type="AlphaFoldDB" id="A0ABD2WZQ3"/>